<comment type="similarity">
    <text evidence="2">Belongs to the UPF0126 family.</text>
</comment>
<keyword evidence="6 7" id="KW-0472">Membrane</keyword>
<dbReference type="PANTHER" id="PTHR30506:SF3">
    <property type="entry name" value="UPF0126 INNER MEMBRANE PROTEIN YADS-RELATED"/>
    <property type="match status" value="1"/>
</dbReference>
<proteinExistence type="inferred from homology"/>
<evidence type="ECO:0000256" key="1">
    <source>
        <dbReference type="ARBA" id="ARBA00004651"/>
    </source>
</evidence>
<protein>
    <recommendedName>
        <fullName evidence="8">Glycine transporter domain-containing protein</fullName>
    </recommendedName>
</protein>
<name>D0WHN1_SLAES</name>
<feature type="transmembrane region" description="Helical" evidence="7">
    <location>
        <begin position="29"/>
        <end position="46"/>
    </location>
</feature>
<reference evidence="9" key="1">
    <citation type="submission" date="2009-10" db="EMBL/GenBank/DDBJ databases">
        <authorList>
            <person name="Weinstock G."/>
            <person name="Sodergren E."/>
            <person name="Clifton S."/>
            <person name="Fulton L."/>
            <person name="Fulton B."/>
            <person name="Courtney L."/>
            <person name="Fronick C."/>
            <person name="Harrison M."/>
            <person name="Strong C."/>
            <person name="Farmer C."/>
            <person name="Delahaunty K."/>
            <person name="Markovic C."/>
            <person name="Hall O."/>
            <person name="Minx P."/>
            <person name="Tomlinson C."/>
            <person name="Mitreva M."/>
            <person name="Nelson J."/>
            <person name="Hou S."/>
            <person name="Wollam A."/>
            <person name="Pepin K.H."/>
            <person name="Johnson M."/>
            <person name="Bhonagiri V."/>
            <person name="Nash W.E."/>
            <person name="Warren W."/>
            <person name="Chinwalla A."/>
            <person name="Mardis E.R."/>
            <person name="Wilson R.K."/>
        </authorList>
    </citation>
    <scope>NUCLEOTIDE SEQUENCE [LARGE SCALE GENOMIC DNA]</scope>
    <source>
        <strain evidence="9">ATCC 700122</strain>
    </source>
</reference>
<gene>
    <name evidence="9" type="ORF">HMPREF0762_01349</name>
</gene>
<dbReference type="GO" id="GO:0005886">
    <property type="term" value="C:plasma membrane"/>
    <property type="evidence" value="ECO:0007669"/>
    <property type="project" value="UniProtKB-SubCell"/>
</dbReference>
<feature type="transmembrane region" description="Helical" evidence="7">
    <location>
        <begin position="195"/>
        <end position="216"/>
    </location>
</feature>
<feature type="transmembrane region" description="Helical" evidence="7">
    <location>
        <begin position="140"/>
        <end position="160"/>
    </location>
</feature>
<dbReference type="HOGENOM" id="CLU_064906_3_0_11"/>
<dbReference type="EMBL" id="ACUX02000008">
    <property type="protein sequence ID" value="EEZ60974.1"/>
    <property type="molecule type" value="Genomic_DNA"/>
</dbReference>
<evidence type="ECO:0000256" key="2">
    <source>
        <dbReference type="ARBA" id="ARBA00008193"/>
    </source>
</evidence>
<feature type="domain" description="Glycine transporter" evidence="8">
    <location>
        <begin position="115"/>
        <end position="189"/>
    </location>
</feature>
<keyword evidence="10" id="KW-1185">Reference proteome</keyword>
<feature type="transmembrane region" description="Helical" evidence="7">
    <location>
        <begin position="53"/>
        <end position="70"/>
    </location>
</feature>
<comment type="subcellular location">
    <subcellularLocation>
        <location evidence="1">Cell membrane</location>
        <topology evidence="1">Multi-pass membrane protein</topology>
    </subcellularLocation>
</comment>
<keyword evidence="3" id="KW-1003">Cell membrane</keyword>
<organism evidence="9 10">
    <name type="scientific">Slackia exigua (strain ATCC 700122 / DSM 15923 / CIP 105133 / JCM 11022 / KCTC 5966 / S-7)</name>
    <dbReference type="NCBI Taxonomy" id="649764"/>
    <lineage>
        <taxon>Bacteria</taxon>
        <taxon>Bacillati</taxon>
        <taxon>Actinomycetota</taxon>
        <taxon>Coriobacteriia</taxon>
        <taxon>Eggerthellales</taxon>
        <taxon>Eggerthellaceae</taxon>
        <taxon>Slackia</taxon>
    </lineage>
</organism>
<accession>D0WHN1</accession>
<sequence length="272" mass="29422">MRKERRLEHFLAALIPELVDTGGGLTPAIIDYLAVVVGVIGGATFACNRKLDIIGVVSLGLITGFGGGILRDMLLQDQGVYFTQHPYLVLASIVVCVLAFYFRRIFRNLEPAVFLLDTLSVGLFAAAGASKALGCDSGPVVSFILGAVTAVGGGALRDVFVGEVPAIFKAGSFYGMAGVAGSFSFVLLASMNDFIALAVCVVLTTALRYASIWFNWSTSDDPRDLTDYLARGGHALRGLYHRGRLPRPTRRIERRDRRHSRDAECDCDRKTD</sequence>
<dbReference type="eggNOG" id="COG2860">
    <property type="taxonomic scope" value="Bacteria"/>
</dbReference>
<dbReference type="PANTHER" id="PTHR30506">
    <property type="entry name" value="INNER MEMBRANE PROTEIN"/>
    <property type="match status" value="1"/>
</dbReference>
<evidence type="ECO:0000259" key="8">
    <source>
        <dbReference type="Pfam" id="PF03458"/>
    </source>
</evidence>
<comment type="caution">
    <text evidence="9">The sequence shown here is derived from an EMBL/GenBank/DDBJ whole genome shotgun (WGS) entry which is preliminary data.</text>
</comment>
<dbReference type="Proteomes" id="UP000006001">
    <property type="component" value="Unassembled WGS sequence"/>
</dbReference>
<feature type="transmembrane region" description="Helical" evidence="7">
    <location>
        <begin position="82"/>
        <end position="102"/>
    </location>
</feature>
<dbReference type="STRING" id="649764.HMPREF0762_01349"/>
<feature type="transmembrane region" description="Helical" evidence="7">
    <location>
        <begin position="114"/>
        <end position="134"/>
    </location>
</feature>
<dbReference type="Pfam" id="PF03458">
    <property type="entry name" value="Gly_transporter"/>
    <property type="match status" value="2"/>
</dbReference>
<evidence type="ECO:0000256" key="3">
    <source>
        <dbReference type="ARBA" id="ARBA00022475"/>
    </source>
</evidence>
<feature type="domain" description="Glycine transporter" evidence="8">
    <location>
        <begin position="29"/>
        <end position="103"/>
    </location>
</feature>
<evidence type="ECO:0000256" key="4">
    <source>
        <dbReference type="ARBA" id="ARBA00022692"/>
    </source>
</evidence>
<dbReference type="AlphaFoldDB" id="D0WHN1"/>
<evidence type="ECO:0000313" key="9">
    <source>
        <dbReference type="EMBL" id="EEZ60974.1"/>
    </source>
</evidence>
<evidence type="ECO:0000256" key="7">
    <source>
        <dbReference type="SAM" id="Phobius"/>
    </source>
</evidence>
<dbReference type="InterPro" id="IPR005115">
    <property type="entry name" value="Gly_transporter"/>
</dbReference>
<feature type="transmembrane region" description="Helical" evidence="7">
    <location>
        <begin position="172"/>
        <end position="189"/>
    </location>
</feature>
<evidence type="ECO:0000256" key="5">
    <source>
        <dbReference type="ARBA" id="ARBA00022989"/>
    </source>
</evidence>
<keyword evidence="4 7" id="KW-0812">Transmembrane</keyword>
<evidence type="ECO:0000256" key="6">
    <source>
        <dbReference type="ARBA" id="ARBA00023136"/>
    </source>
</evidence>
<keyword evidence="5 7" id="KW-1133">Transmembrane helix</keyword>
<evidence type="ECO:0000313" key="10">
    <source>
        <dbReference type="Proteomes" id="UP000006001"/>
    </source>
</evidence>